<dbReference type="EMBL" id="JABFUD020000015">
    <property type="protein sequence ID" value="KAI5069267.1"/>
    <property type="molecule type" value="Genomic_DNA"/>
</dbReference>
<name>A0A9D4UKP6_ADICA</name>
<gene>
    <name evidence="2" type="ORF">GOP47_0015568</name>
</gene>
<feature type="region of interest" description="Disordered" evidence="1">
    <location>
        <begin position="1"/>
        <end position="44"/>
    </location>
</feature>
<dbReference type="AlphaFoldDB" id="A0A9D4UKP6"/>
<keyword evidence="3" id="KW-1185">Reference proteome</keyword>
<comment type="caution">
    <text evidence="2">The sequence shown here is derived from an EMBL/GenBank/DDBJ whole genome shotgun (WGS) entry which is preliminary data.</text>
</comment>
<dbReference type="PANTHER" id="PTHR37722:SF2">
    <property type="entry name" value="OS01G0167700 PROTEIN"/>
    <property type="match status" value="1"/>
</dbReference>
<dbReference type="PANTHER" id="PTHR37722">
    <property type="entry name" value="OS01G0167700 PROTEIN"/>
    <property type="match status" value="1"/>
</dbReference>
<dbReference type="Proteomes" id="UP000886520">
    <property type="component" value="Chromosome 15"/>
</dbReference>
<dbReference type="OrthoDB" id="1928572at2759"/>
<reference evidence="2" key="1">
    <citation type="submission" date="2021-01" db="EMBL/GenBank/DDBJ databases">
        <title>Adiantum capillus-veneris genome.</title>
        <authorList>
            <person name="Fang Y."/>
            <person name="Liao Q."/>
        </authorList>
    </citation>
    <scope>NUCLEOTIDE SEQUENCE</scope>
    <source>
        <strain evidence="2">H3</strain>
        <tissue evidence="2">Leaf</tissue>
    </source>
</reference>
<sequence length="610" mass="68514">MGGGRRKVKTTKKSIQARQHQFFEQRRQQFRSQAVQEPNSDKFSRQQEHIYSLDIASLKNLSQLAQLNANNQPEGSKSLSFVPHKPEEVKRSTVCVDESKKILCLEEDVGINEIGSQPANVLDTAAHVMATVGTQWTPASAAAATALSHHEAIAPQGICENLAKNLHFETEELNREKKASKIKASPKQEKKIRIDHMQKRPSRPQRFEEFQILDLINDSHDNAQRKKDTRSENYAAYVLEGIGNVPNHTLKIEKVGEKESRYNEAIPACNSKHGNFRMQKPPQALTKQRSKEGRCKVQLQRHSVSTMDDESEAVTDLESFSDSNGEHCSGECKMRTHGSFKNQYSREALNIWDRSHSVNSNVDLSSSWAYFKEQGFLGSDFTMRTYQNPFESPKSVDFVLGEVIFPIGSNHRSGDANVEMDDDMLSDNNLRNFHSSLSSDDGTQGLQFGCFTDDKLLMVDSSSPTSSPQQRLEKTPCEFSFNSPAAELFSESTFEFQVTILDRSILEKDLESPALWERALDATQEDSNMVTYVDMSPAQSQHHDEFQFFELPKHDSAEFCAVGNLTAGETESSSVDTVFGTSILDLASSPTSPLFSQSHHLKLAFGRNLR</sequence>
<organism evidence="2 3">
    <name type="scientific">Adiantum capillus-veneris</name>
    <name type="common">Maidenhair fern</name>
    <dbReference type="NCBI Taxonomy" id="13818"/>
    <lineage>
        <taxon>Eukaryota</taxon>
        <taxon>Viridiplantae</taxon>
        <taxon>Streptophyta</taxon>
        <taxon>Embryophyta</taxon>
        <taxon>Tracheophyta</taxon>
        <taxon>Polypodiopsida</taxon>
        <taxon>Polypodiidae</taxon>
        <taxon>Polypodiales</taxon>
        <taxon>Pteridineae</taxon>
        <taxon>Pteridaceae</taxon>
        <taxon>Vittarioideae</taxon>
        <taxon>Adiantum</taxon>
    </lineage>
</organism>
<evidence type="ECO:0000256" key="1">
    <source>
        <dbReference type="SAM" id="MobiDB-lite"/>
    </source>
</evidence>
<protein>
    <submittedName>
        <fullName evidence="2">Uncharacterized protein</fullName>
    </submittedName>
</protein>
<evidence type="ECO:0000313" key="2">
    <source>
        <dbReference type="EMBL" id="KAI5069267.1"/>
    </source>
</evidence>
<feature type="compositionally biased region" description="Basic residues" evidence="1">
    <location>
        <begin position="1"/>
        <end position="12"/>
    </location>
</feature>
<evidence type="ECO:0000313" key="3">
    <source>
        <dbReference type="Proteomes" id="UP000886520"/>
    </source>
</evidence>
<proteinExistence type="predicted"/>
<accession>A0A9D4UKP6</accession>